<feature type="domain" description="UBX" evidence="6">
    <location>
        <begin position="236"/>
        <end position="315"/>
    </location>
</feature>
<dbReference type="Pfam" id="PF22562">
    <property type="entry name" value="UBA_7"/>
    <property type="match status" value="1"/>
</dbReference>
<dbReference type="GO" id="GO:0008270">
    <property type="term" value="F:zinc ion binding"/>
    <property type="evidence" value="ECO:0007669"/>
    <property type="project" value="UniProtKB-KW"/>
</dbReference>
<evidence type="ECO:0000259" key="6">
    <source>
        <dbReference type="PROSITE" id="PS50033"/>
    </source>
</evidence>
<dbReference type="InterPro" id="IPR013087">
    <property type="entry name" value="Znf_C2H2_type"/>
</dbReference>
<evidence type="ECO:0000256" key="3">
    <source>
        <dbReference type="PROSITE-ProRule" id="PRU00042"/>
    </source>
</evidence>
<dbReference type="GO" id="GO:0036435">
    <property type="term" value="F:K48-linked polyubiquitin modification-dependent protein binding"/>
    <property type="evidence" value="ECO:0007669"/>
    <property type="project" value="TreeGrafter"/>
</dbReference>
<organism evidence="8 9">
    <name type="scientific">Allacma fusca</name>
    <dbReference type="NCBI Taxonomy" id="39272"/>
    <lineage>
        <taxon>Eukaryota</taxon>
        <taxon>Metazoa</taxon>
        <taxon>Ecdysozoa</taxon>
        <taxon>Arthropoda</taxon>
        <taxon>Hexapoda</taxon>
        <taxon>Collembola</taxon>
        <taxon>Symphypleona</taxon>
        <taxon>Sminthuridae</taxon>
        <taxon>Allacma</taxon>
    </lineage>
</organism>
<proteinExistence type="predicted"/>
<feature type="region of interest" description="Disordered" evidence="4">
    <location>
        <begin position="33"/>
        <end position="74"/>
    </location>
</feature>
<name>A0A8J2NYQ0_9HEXA</name>
<dbReference type="PROSITE" id="PS50030">
    <property type="entry name" value="UBA"/>
    <property type="match status" value="1"/>
</dbReference>
<evidence type="ECO:0000259" key="5">
    <source>
        <dbReference type="PROSITE" id="PS50030"/>
    </source>
</evidence>
<evidence type="ECO:0000256" key="4">
    <source>
        <dbReference type="SAM" id="MobiDB-lite"/>
    </source>
</evidence>
<dbReference type="GO" id="GO:0031397">
    <property type="term" value="P:negative regulation of protein ubiquitination"/>
    <property type="evidence" value="ECO:0007669"/>
    <property type="project" value="TreeGrafter"/>
</dbReference>
<evidence type="ECO:0000313" key="9">
    <source>
        <dbReference type="Proteomes" id="UP000708208"/>
    </source>
</evidence>
<evidence type="ECO:0008006" key="10">
    <source>
        <dbReference type="Google" id="ProtNLM"/>
    </source>
</evidence>
<comment type="caution">
    <text evidence="8">The sequence shown here is derived from an EMBL/GenBank/DDBJ whole genome shotgun (WGS) entry which is preliminary data.</text>
</comment>
<feature type="domain" description="UBA" evidence="5">
    <location>
        <begin position="1"/>
        <end position="40"/>
    </location>
</feature>
<reference evidence="8" key="1">
    <citation type="submission" date="2021-06" db="EMBL/GenBank/DDBJ databases">
        <authorList>
            <person name="Hodson N. C."/>
            <person name="Mongue J. A."/>
            <person name="Jaron S. K."/>
        </authorList>
    </citation>
    <scope>NUCLEOTIDE SEQUENCE</scope>
</reference>
<dbReference type="SMART" id="SM00166">
    <property type="entry name" value="UBX"/>
    <property type="match status" value="1"/>
</dbReference>
<keyword evidence="3" id="KW-0862">Zinc</keyword>
<keyword evidence="2" id="KW-0963">Cytoplasm</keyword>
<comment type="subcellular location">
    <subcellularLocation>
        <location evidence="1">Cytoplasm</location>
    </subcellularLocation>
</comment>
<dbReference type="OrthoDB" id="10254930at2759"/>
<evidence type="ECO:0000256" key="1">
    <source>
        <dbReference type="ARBA" id="ARBA00004496"/>
    </source>
</evidence>
<keyword evidence="9" id="KW-1185">Reference proteome</keyword>
<feature type="compositionally biased region" description="Low complexity" evidence="4">
    <location>
        <begin position="52"/>
        <end position="63"/>
    </location>
</feature>
<dbReference type="Pfam" id="PF00789">
    <property type="entry name" value="UBX"/>
    <property type="match status" value="1"/>
</dbReference>
<dbReference type="GO" id="GO:0005634">
    <property type="term" value="C:nucleus"/>
    <property type="evidence" value="ECO:0007669"/>
    <property type="project" value="TreeGrafter"/>
</dbReference>
<feature type="domain" description="C2H2-type" evidence="7">
    <location>
        <begin position="77"/>
        <end position="106"/>
    </location>
</feature>
<sequence length="317" mass="35778">MADFVSMLVEMGFEKEKAELAVSATGNAGVEPAMEWILSNPDPQPAPKLELSSATTTSPQQPSEEIDPDSEEAVKSYKCEDCGKLFKNAEEMEFHAAKTKHTNFSESSEEKRPLTEEERQNQLKLIEEKIKQKRMEREELEKKEALEKEKMRMKVGKEMGEAKRRFEEQQMKELMEARRREKLEERAARDKVKAQIEADKLTRKAKFSGGSVEPEKAVVVTPVASSTSVAEPAPKKDYTETKLQVRLPSGKSLVQSFGIHEPLAAVRLYVEINRTDGVSGPFNLMTNFPRKVFLEEDYEVPLVSLGLVPSAVLMVIK</sequence>
<dbReference type="PROSITE" id="PS50157">
    <property type="entry name" value="ZINC_FINGER_C2H2_2"/>
    <property type="match status" value="1"/>
</dbReference>
<keyword evidence="3" id="KW-0479">Metal-binding</keyword>
<evidence type="ECO:0000313" key="8">
    <source>
        <dbReference type="EMBL" id="CAG7724008.1"/>
    </source>
</evidence>
<dbReference type="GO" id="GO:0005737">
    <property type="term" value="C:cytoplasm"/>
    <property type="evidence" value="ECO:0007669"/>
    <property type="project" value="UniProtKB-SubCell"/>
</dbReference>
<feature type="compositionally biased region" description="Basic and acidic residues" evidence="4">
    <location>
        <begin position="108"/>
        <end position="121"/>
    </location>
</feature>
<dbReference type="GO" id="GO:1903094">
    <property type="term" value="P:negative regulation of protein K48-linked deubiquitination"/>
    <property type="evidence" value="ECO:0007669"/>
    <property type="project" value="TreeGrafter"/>
</dbReference>
<dbReference type="InterPro" id="IPR001012">
    <property type="entry name" value="UBX_dom"/>
</dbReference>
<evidence type="ECO:0000259" key="7">
    <source>
        <dbReference type="PROSITE" id="PS50157"/>
    </source>
</evidence>
<feature type="region of interest" description="Disordered" evidence="4">
    <location>
        <begin position="97"/>
        <end position="121"/>
    </location>
</feature>
<evidence type="ECO:0000256" key="2">
    <source>
        <dbReference type="ARBA" id="ARBA00022490"/>
    </source>
</evidence>
<dbReference type="PROSITE" id="PS50033">
    <property type="entry name" value="UBX"/>
    <property type="match status" value="1"/>
</dbReference>
<dbReference type="InterPro" id="IPR015940">
    <property type="entry name" value="UBA"/>
</dbReference>
<dbReference type="PANTHER" id="PTHR46340:SF1">
    <property type="entry name" value="UBX DOMAIN-CONTAINING PROTEIN 1"/>
    <property type="match status" value="1"/>
</dbReference>
<dbReference type="PROSITE" id="PS00028">
    <property type="entry name" value="ZINC_FINGER_C2H2_1"/>
    <property type="match status" value="1"/>
</dbReference>
<dbReference type="PANTHER" id="PTHR46340">
    <property type="entry name" value="UBX DOMAIN-CONTAINING PROTEIN 1"/>
    <property type="match status" value="1"/>
</dbReference>
<dbReference type="EMBL" id="CAJVCH010104709">
    <property type="protein sequence ID" value="CAG7724008.1"/>
    <property type="molecule type" value="Genomic_DNA"/>
</dbReference>
<dbReference type="GO" id="GO:0032435">
    <property type="term" value="P:negative regulation of proteasomal ubiquitin-dependent protein catabolic process"/>
    <property type="evidence" value="ECO:0007669"/>
    <property type="project" value="TreeGrafter"/>
</dbReference>
<dbReference type="CDD" id="cd01772">
    <property type="entry name" value="UBX_UBXN1"/>
    <property type="match status" value="1"/>
</dbReference>
<dbReference type="Proteomes" id="UP000708208">
    <property type="component" value="Unassembled WGS sequence"/>
</dbReference>
<keyword evidence="3" id="KW-0863">Zinc-finger</keyword>
<gene>
    <name evidence="8" type="ORF">AFUS01_LOCUS13057</name>
</gene>
<protein>
    <recommendedName>
        <fullName evidence="10">UBX domain-containing protein 1</fullName>
    </recommendedName>
</protein>
<dbReference type="AlphaFoldDB" id="A0A8J2NYQ0"/>
<accession>A0A8J2NYQ0</accession>